<protein>
    <submittedName>
        <fullName evidence="5">Planctomycete cytochrome C</fullName>
    </submittedName>
</protein>
<dbReference type="GO" id="GO:0009055">
    <property type="term" value="F:electron transfer activity"/>
    <property type="evidence" value="ECO:0007669"/>
    <property type="project" value="InterPro"/>
</dbReference>
<dbReference type="AlphaFoldDB" id="A0A5C6FFA8"/>
<proteinExistence type="predicted"/>
<evidence type="ECO:0000259" key="2">
    <source>
        <dbReference type="Pfam" id="PF07583"/>
    </source>
</evidence>
<sequence precursor="true">MHLRLFIPFLLLAAPAWAETVTFNRDIRPILSENCFHCHGPDEAKQEAGLRLDIAGEADLDEVISRITSDDVDLIMPPPDSERSLTPTQIERVKQWIAEGGEYQGHWAFISPTRPRLPDPANRSLAPIDQFVQRKLDEQGFTPAPPASKETLIRRATFDVIGLPPTIDEIDAFLADESPDAYETLIDGLLARKEFGERMASDWLDAARYSDTYGFQVDRDRFVWPWRDWVIDAINDNLSYDQFITQQLAGDLMPPAETPQATRRQILATTFNRLHPQESEGGSVPEEYRIEYVTDRAQTVATAMMGLTYECCRCHNHKYDPISQEEYFQLTAFFDNIAEAGLYSYFTDAIPTPTLRLPTPDQETSLANAETTVAAVEKSIVQRQHRHRPFWKEQIESGRFVDFKFAEPIYRLEFDRSPSGGNKIVEGVDGDAFLLTGDDAVPTPVGNFDRSEPFSVSIWVKTPDAKERAVIFHRSRAWTDAASRGYELLIEDGKLQWSLIHFWPGNAISIKAVDQIPIDQWINVVVTNDGSSRADGLAIFVDGKKAKVDVVRDALTKNITGGGGDTIAVGERFRDRGFKNGSVDRLQVFDVSLTDWEAAKEANRSMHSPGAMLDHAMARHDAELQSLASELTSTRQQKCGIEDGIQEIMVMQELDRPRPSQVLGRGEYSQKGKLVTPGTPAALLPFPKDAPSNRLGLAQWLADPRHPLTSRVAVNRYWQMLFGTGLVRTPEDFGSQGIPPTHPELLDYLAVEFIEGNWDTKAILKQIMTSRTYRQDSFHPDDSVAQSDPDNVWLARFPSYRLPAEMLRDAAIAVSGRLVKRVGGEPARPYEVEVSYKPVDRDRSDGLYRRSVYTYWKRTAPAPVMMTLDASTRDVCRVSRERTASPMQAFVMLNGPQYIEASRGLAEQILRSIPSDRLIEDGIAMAFRTLTSRRPSDDETRLLGELFELQSKYFAADSSRTEAFLKIGDAAADGQLNANALAAMTVVVGTVMNYDGSMVKR</sequence>
<gene>
    <name evidence="5" type="ORF">Poly51_07720</name>
</gene>
<dbReference type="InterPro" id="IPR022655">
    <property type="entry name" value="DUF1553"/>
</dbReference>
<dbReference type="PANTHER" id="PTHR35889:SF3">
    <property type="entry name" value="F-BOX DOMAIN-CONTAINING PROTEIN"/>
    <property type="match status" value="1"/>
</dbReference>
<comment type="caution">
    <text evidence="5">The sequence shown here is derived from an EMBL/GenBank/DDBJ whole genome shotgun (WGS) entry which is preliminary data.</text>
</comment>
<evidence type="ECO:0000259" key="3">
    <source>
        <dbReference type="Pfam" id="PF07587"/>
    </source>
</evidence>
<evidence type="ECO:0000313" key="6">
    <source>
        <dbReference type="Proteomes" id="UP000318288"/>
    </source>
</evidence>
<organism evidence="5 6">
    <name type="scientific">Rubripirellula tenax</name>
    <dbReference type="NCBI Taxonomy" id="2528015"/>
    <lineage>
        <taxon>Bacteria</taxon>
        <taxon>Pseudomonadati</taxon>
        <taxon>Planctomycetota</taxon>
        <taxon>Planctomycetia</taxon>
        <taxon>Pirellulales</taxon>
        <taxon>Pirellulaceae</taxon>
        <taxon>Rubripirellula</taxon>
    </lineage>
</organism>
<feature type="chain" id="PRO_5022959805" evidence="1">
    <location>
        <begin position="19"/>
        <end position="1001"/>
    </location>
</feature>
<dbReference type="Pfam" id="PF07635">
    <property type="entry name" value="PSCyt1"/>
    <property type="match status" value="1"/>
</dbReference>
<dbReference type="GO" id="GO:0020037">
    <property type="term" value="F:heme binding"/>
    <property type="evidence" value="ECO:0007669"/>
    <property type="project" value="InterPro"/>
</dbReference>
<dbReference type="Pfam" id="PF07583">
    <property type="entry name" value="PSCyt2"/>
    <property type="match status" value="1"/>
</dbReference>
<name>A0A5C6FFA8_9BACT</name>
<dbReference type="Pfam" id="PF13385">
    <property type="entry name" value="Laminin_G_3"/>
    <property type="match status" value="1"/>
</dbReference>
<keyword evidence="1" id="KW-0732">Signal</keyword>
<dbReference type="InterPro" id="IPR011429">
    <property type="entry name" value="Cyt_c_Planctomycete-type"/>
</dbReference>
<evidence type="ECO:0000259" key="4">
    <source>
        <dbReference type="Pfam" id="PF07635"/>
    </source>
</evidence>
<dbReference type="Gene3D" id="2.60.120.200">
    <property type="match status" value="1"/>
</dbReference>
<accession>A0A5C6FFA8</accession>
<evidence type="ECO:0000256" key="1">
    <source>
        <dbReference type="SAM" id="SignalP"/>
    </source>
</evidence>
<dbReference type="Proteomes" id="UP000318288">
    <property type="component" value="Unassembled WGS sequence"/>
</dbReference>
<reference evidence="5 6" key="1">
    <citation type="submission" date="2019-02" db="EMBL/GenBank/DDBJ databases">
        <title>Deep-cultivation of Planctomycetes and their phenomic and genomic characterization uncovers novel biology.</title>
        <authorList>
            <person name="Wiegand S."/>
            <person name="Jogler M."/>
            <person name="Boedeker C."/>
            <person name="Pinto D."/>
            <person name="Vollmers J."/>
            <person name="Rivas-Marin E."/>
            <person name="Kohn T."/>
            <person name="Peeters S.H."/>
            <person name="Heuer A."/>
            <person name="Rast P."/>
            <person name="Oberbeckmann S."/>
            <person name="Bunk B."/>
            <person name="Jeske O."/>
            <person name="Meyerdierks A."/>
            <person name="Storesund J.E."/>
            <person name="Kallscheuer N."/>
            <person name="Luecker S."/>
            <person name="Lage O.M."/>
            <person name="Pohl T."/>
            <person name="Merkel B.J."/>
            <person name="Hornburger P."/>
            <person name="Mueller R.-W."/>
            <person name="Bruemmer F."/>
            <person name="Labrenz M."/>
            <person name="Spormann A.M."/>
            <person name="Op Den Camp H."/>
            <person name="Overmann J."/>
            <person name="Amann R."/>
            <person name="Jetten M.S.M."/>
            <person name="Mascher T."/>
            <person name="Medema M.H."/>
            <person name="Devos D.P."/>
            <person name="Kaster A.-K."/>
            <person name="Ovreas L."/>
            <person name="Rohde M."/>
            <person name="Galperin M.Y."/>
            <person name="Jogler C."/>
        </authorList>
    </citation>
    <scope>NUCLEOTIDE SEQUENCE [LARGE SCALE GENOMIC DNA]</scope>
    <source>
        <strain evidence="5 6">Poly51</strain>
    </source>
</reference>
<dbReference type="InterPro" id="IPR013320">
    <property type="entry name" value="ConA-like_dom_sf"/>
</dbReference>
<dbReference type="SUPFAM" id="SSF49899">
    <property type="entry name" value="Concanavalin A-like lectins/glucanases"/>
    <property type="match status" value="1"/>
</dbReference>
<feature type="signal peptide" evidence="1">
    <location>
        <begin position="1"/>
        <end position="18"/>
    </location>
</feature>
<feature type="domain" description="DUF1553" evidence="3">
    <location>
        <begin position="693"/>
        <end position="945"/>
    </location>
</feature>
<feature type="domain" description="Cytochrome C Planctomycete-type" evidence="4">
    <location>
        <begin position="35"/>
        <end position="80"/>
    </location>
</feature>
<dbReference type="InterPro" id="IPR036909">
    <property type="entry name" value="Cyt_c-like_dom_sf"/>
</dbReference>
<dbReference type="InterPro" id="IPR011444">
    <property type="entry name" value="DUF1549"/>
</dbReference>
<dbReference type="Pfam" id="PF07587">
    <property type="entry name" value="PSD1"/>
    <property type="match status" value="1"/>
</dbReference>
<feature type="domain" description="DUF1549" evidence="2">
    <location>
        <begin position="127"/>
        <end position="338"/>
    </location>
</feature>
<dbReference type="EMBL" id="SJPW01000001">
    <property type="protein sequence ID" value="TWU60496.1"/>
    <property type="molecule type" value="Genomic_DNA"/>
</dbReference>
<keyword evidence="6" id="KW-1185">Reference proteome</keyword>
<dbReference type="RefSeq" id="WP_146454345.1">
    <property type="nucleotide sequence ID" value="NZ_SJPW01000001.1"/>
</dbReference>
<dbReference type="PANTHER" id="PTHR35889">
    <property type="entry name" value="CYCLOINULO-OLIGOSACCHARIDE FRUCTANOTRANSFERASE-RELATED"/>
    <property type="match status" value="1"/>
</dbReference>
<dbReference type="OrthoDB" id="127107at2"/>
<dbReference type="SUPFAM" id="SSF46626">
    <property type="entry name" value="Cytochrome c"/>
    <property type="match status" value="1"/>
</dbReference>
<evidence type="ECO:0000313" key="5">
    <source>
        <dbReference type="EMBL" id="TWU60496.1"/>
    </source>
</evidence>